<dbReference type="AlphaFoldDB" id="A0ABD4TGU0"/>
<organism evidence="2 3">
    <name type="scientific">Methanocalculus taiwanensis</name>
    <dbReference type="NCBI Taxonomy" id="106207"/>
    <lineage>
        <taxon>Archaea</taxon>
        <taxon>Methanobacteriati</taxon>
        <taxon>Methanobacteriota</taxon>
        <taxon>Stenosarchaea group</taxon>
        <taxon>Methanomicrobia</taxon>
        <taxon>Methanomicrobiales</taxon>
        <taxon>Methanocalculaceae</taxon>
        <taxon>Methanocalculus</taxon>
    </lineage>
</organism>
<name>A0ABD4TGU0_9EURY</name>
<gene>
    <name evidence="2" type="ORF">FTO68_04100</name>
</gene>
<evidence type="ECO:0000313" key="2">
    <source>
        <dbReference type="EMBL" id="MCQ1538174.1"/>
    </source>
</evidence>
<reference evidence="2 3" key="1">
    <citation type="submission" date="2019-08" db="EMBL/GenBank/DDBJ databases">
        <authorList>
            <person name="Chen S.-C."/>
            <person name="Lai M.-C."/>
            <person name="You Y.-T."/>
        </authorList>
    </citation>
    <scope>NUCLEOTIDE SEQUENCE [LARGE SCALE GENOMIC DNA]</scope>
    <source>
        <strain evidence="2 3">P2F9704a</strain>
    </source>
</reference>
<dbReference type="InterPro" id="IPR007712">
    <property type="entry name" value="RelE/ParE_toxin"/>
</dbReference>
<dbReference type="Proteomes" id="UP001524383">
    <property type="component" value="Unassembled WGS sequence"/>
</dbReference>
<evidence type="ECO:0000256" key="1">
    <source>
        <dbReference type="ARBA" id="ARBA00022649"/>
    </source>
</evidence>
<dbReference type="SUPFAM" id="SSF143011">
    <property type="entry name" value="RelE-like"/>
    <property type="match status" value="1"/>
</dbReference>
<proteinExistence type="predicted"/>
<keyword evidence="1" id="KW-1277">Toxin-antitoxin system</keyword>
<dbReference type="RefSeq" id="WP_255332119.1">
    <property type="nucleotide sequence ID" value="NZ_VOTZ01000006.1"/>
</dbReference>
<dbReference type="Pfam" id="PF05016">
    <property type="entry name" value="ParE_toxin"/>
    <property type="match status" value="1"/>
</dbReference>
<dbReference type="InterPro" id="IPR035093">
    <property type="entry name" value="RelE/ParE_toxin_dom_sf"/>
</dbReference>
<dbReference type="PANTHER" id="PTHR35601:SF1">
    <property type="entry name" value="TOXIN RELE"/>
    <property type="match status" value="1"/>
</dbReference>
<accession>A0ABD4TGU0</accession>
<dbReference type="Gene3D" id="3.30.2310.20">
    <property type="entry name" value="RelE-like"/>
    <property type="match status" value="1"/>
</dbReference>
<evidence type="ECO:0000313" key="3">
    <source>
        <dbReference type="Proteomes" id="UP001524383"/>
    </source>
</evidence>
<sequence length="86" mass="10318">MEYTIIWTDKSRKNLEKLPKDIAARIIERVEIIRDDPFLHIDRLAGSAWYTYRVGKYRIILDIKRKNLIIYVIKVGPRKAVYKNLE</sequence>
<dbReference type="EMBL" id="VOTZ01000006">
    <property type="protein sequence ID" value="MCQ1538174.1"/>
    <property type="molecule type" value="Genomic_DNA"/>
</dbReference>
<keyword evidence="3" id="KW-1185">Reference proteome</keyword>
<dbReference type="PANTHER" id="PTHR35601">
    <property type="entry name" value="TOXIN RELE"/>
    <property type="match status" value="1"/>
</dbReference>
<protein>
    <submittedName>
        <fullName evidence="2">Type II toxin-antitoxin system RelE/ParE family toxin</fullName>
    </submittedName>
</protein>
<comment type="caution">
    <text evidence="2">The sequence shown here is derived from an EMBL/GenBank/DDBJ whole genome shotgun (WGS) entry which is preliminary data.</text>
</comment>